<comment type="caution">
    <text evidence="1">The sequence shown here is derived from an EMBL/GenBank/DDBJ whole genome shotgun (WGS) entry which is preliminary data.</text>
</comment>
<sequence length="164" mass="18568">DSASVTDPDHYRLLPSGNVEAVLPQDEDFREVELVLSGHSLAGGFGKAAYLEVNQLKNREGKWLIETQKFNLFRAASDLSNLIVYPQPVNPHQRELIFARIPSDAEITIYNLSGKPVRSLTESAYGGMHWDLKDDTGREVATGVYFYRIKYRNQQKIGKVMIVR</sequence>
<dbReference type="NCBIfam" id="TIGR04183">
    <property type="entry name" value="Por_Secre_tail"/>
    <property type="match status" value="1"/>
</dbReference>
<dbReference type="Gene3D" id="2.60.40.4070">
    <property type="match status" value="1"/>
</dbReference>
<dbReference type="AlphaFoldDB" id="A0A7V5PRJ0"/>
<organism evidence="1">
    <name type="scientific">Caldithrix abyssi</name>
    <dbReference type="NCBI Taxonomy" id="187145"/>
    <lineage>
        <taxon>Bacteria</taxon>
        <taxon>Pseudomonadati</taxon>
        <taxon>Calditrichota</taxon>
        <taxon>Calditrichia</taxon>
        <taxon>Calditrichales</taxon>
        <taxon>Calditrichaceae</taxon>
        <taxon>Caldithrix</taxon>
    </lineage>
</organism>
<protein>
    <submittedName>
        <fullName evidence="1">T9SS type A sorting domain-containing protein</fullName>
    </submittedName>
</protein>
<dbReference type="InterPro" id="IPR026444">
    <property type="entry name" value="Secre_tail"/>
</dbReference>
<name>A0A7V5PRJ0_CALAY</name>
<evidence type="ECO:0000313" key="1">
    <source>
        <dbReference type="EMBL" id="HHJ53582.1"/>
    </source>
</evidence>
<proteinExistence type="predicted"/>
<reference evidence="1" key="1">
    <citation type="journal article" date="2020" name="mSystems">
        <title>Genome- and Community-Level Interaction Insights into Carbon Utilization and Element Cycling Functions of Hydrothermarchaeota in Hydrothermal Sediment.</title>
        <authorList>
            <person name="Zhou Z."/>
            <person name="Liu Y."/>
            <person name="Xu W."/>
            <person name="Pan J."/>
            <person name="Luo Z.H."/>
            <person name="Li M."/>
        </authorList>
    </citation>
    <scope>NUCLEOTIDE SEQUENCE [LARGE SCALE GENOMIC DNA]</scope>
    <source>
        <strain evidence="1">HyVt-527</strain>
    </source>
</reference>
<feature type="non-terminal residue" evidence="1">
    <location>
        <position position="1"/>
    </location>
</feature>
<accession>A0A7V5PRJ0</accession>
<dbReference type="Proteomes" id="UP000886124">
    <property type="component" value="Unassembled WGS sequence"/>
</dbReference>
<gene>
    <name evidence="1" type="ORF">ENJ89_10340</name>
</gene>
<dbReference type="EMBL" id="DROD01000659">
    <property type="protein sequence ID" value="HHJ53582.1"/>
    <property type="molecule type" value="Genomic_DNA"/>
</dbReference>